<keyword evidence="5" id="KW-1185">Reference proteome</keyword>
<evidence type="ECO:0000313" key="5">
    <source>
        <dbReference type="Proteomes" id="UP001243212"/>
    </source>
</evidence>
<gene>
    <name evidence="4" type="ORF">J2S70_001234</name>
</gene>
<dbReference type="Pfam" id="PF01844">
    <property type="entry name" value="HNH"/>
    <property type="match status" value="1"/>
</dbReference>
<dbReference type="Gene3D" id="1.10.30.50">
    <property type="match status" value="1"/>
</dbReference>
<sequence>MSTALDLFDSAARPDGRGVSRVTVGVSGTSVGVDTASASGINGNAGVIGANAVQELRRVIDGLDSLAKGKISGLAGEELLTFSSLLAKAETKIGALRAETLARVEATGDWQEAGARTVGEYERQISKTSLAQSRKTVRRAKALKEDLPKFKDGLSEGEISVAHVDVLTKVIQAPVLKNQLQDPEDGAAQLREAAQSMDAGKFEKHVKAWAIKHAPKRAERMAREISKEERLSIVEESDGWIISGFLDSLNGKIIDSALTKVMGVPSLGDPRGPLARRAAALAEICNRAAESNDEAGKGNGAAHISVQVPLETLLTAEAAAKLEREAGLELAAQARGEHAAQVREQHAAQAKDESAGHAGLGSTTHTGPNFATQAATDGNAQAAPVFDTKTTSHPVLGRVLSEIRAGIDPDLFKGLEPATLDDGTPLVPSDLMTLLCDSRISRQIFSKEGVTLDHGHAHRLCTPQQRRAVIARDRTCRFPGCHHTYQSSQIHHAVHWKDGGDSNIDNLVMLCWYHHRFVHSRDITIYRHEHGWAFRDRNGWEYIAHGRRRIVPVRPDSEAPPGSTANRTQ</sequence>
<organism evidence="4 5">
    <name type="scientific">Trueperella bonasi</name>
    <dbReference type="NCBI Taxonomy" id="312286"/>
    <lineage>
        <taxon>Bacteria</taxon>
        <taxon>Bacillati</taxon>
        <taxon>Actinomycetota</taxon>
        <taxon>Actinomycetes</taxon>
        <taxon>Actinomycetales</taxon>
        <taxon>Actinomycetaceae</taxon>
        <taxon>Trueperella</taxon>
    </lineage>
</organism>
<feature type="domain" description="HNH nuclease" evidence="3">
    <location>
        <begin position="464"/>
        <end position="516"/>
    </location>
</feature>
<feature type="compositionally biased region" description="Polar residues" evidence="2">
    <location>
        <begin position="361"/>
        <end position="373"/>
    </location>
</feature>
<dbReference type="EMBL" id="JAUSQX010000001">
    <property type="protein sequence ID" value="MDP9806652.1"/>
    <property type="molecule type" value="Genomic_DNA"/>
</dbReference>
<accession>A0ABT9NHI9</accession>
<dbReference type="InterPro" id="IPR003615">
    <property type="entry name" value="HNH_nuc"/>
</dbReference>
<dbReference type="CDD" id="cd00085">
    <property type="entry name" value="HNHc"/>
    <property type="match status" value="1"/>
</dbReference>
<dbReference type="Pfam" id="PF02720">
    <property type="entry name" value="DUF222"/>
    <property type="match status" value="1"/>
</dbReference>
<dbReference type="InterPro" id="IPR002711">
    <property type="entry name" value="HNH"/>
</dbReference>
<evidence type="ECO:0000259" key="3">
    <source>
        <dbReference type="SMART" id="SM00507"/>
    </source>
</evidence>
<comment type="similarity">
    <text evidence="1">Belongs to the Rv1128c/1148c/1588c/1702c/1945/3466 family.</text>
</comment>
<feature type="region of interest" description="Disordered" evidence="2">
    <location>
        <begin position="333"/>
        <end position="373"/>
    </location>
</feature>
<protein>
    <recommendedName>
        <fullName evidence="3">HNH nuclease domain-containing protein</fullName>
    </recommendedName>
</protein>
<evidence type="ECO:0000256" key="1">
    <source>
        <dbReference type="ARBA" id="ARBA00023450"/>
    </source>
</evidence>
<feature type="compositionally biased region" description="Basic and acidic residues" evidence="2">
    <location>
        <begin position="335"/>
        <end position="355"/>
    </location>
</feature>
<dbReference type="RefSeq" id="WP_307682863.1">
    <property type="nucleotide sequence ID" value="NZ_JAUSQX010000001.1"/>
</dbReference>
<comment type="caution">
    <text evidence="4">The sequence shown here is derived from an EMBL/GenBank/DDBJ whole genome shotgun (WGS) entry which is preliminary data.</text>
</comment>
<reference evidence="4 5" key="1">
    <citation type="submission" date="2023-07" db="EMBL/GenBank/DDBJ databases">
        <title>Sequencing the genomes of 1000 actinobacteria strains.</title>
        <authorList>
            <person name="Klenk H.-P."/>
        </authorList>
    </citation>
    <scope>NUCLEOTIDE SEQUENCE [LARGE SCALE GENOMIC DNA]</scope>
    <source>
        <strain evidence="4 5">DSM 17163</strain>
    </source>
</reference>
<dbReference type="InterPro" id="IPR003870">
    <property type="entry name" value="DUF222"/>
</dbReference>
<proteinExistence type="inferred from homology"/>
<dbReference type="Proteomes" id="UP001243212">
    <property type="component" value="Unassembled WGS sequence"/>
</dbReference>
<dbReference type="SMART" id="SM00507">
    <property type="entry name" value="HNHc"/>
    <property type="match status" value="1"/>
</dbReference>
<name>A0ABT9NHI9_9ACTO</name>
<evidence type="ECO:0000256" key="2">
    <source>
        <dbReference type="SAM" id="MobiDB-lite"/>
    </source>
</evidence>
<evidence type="ECO:0000313" key="4">
    <source>
        <dbReference type="EMBL" id="MDP9806652.1"/>
    </source>
</evidence>